<feature type="compositionally biased region" description="Basic and acidic residues" evidence="5">
    <location>
        <begin position="321"/>
        <end position="330"/>
    </location>
</feature>
<evidence type="ECO:0000256" key="1">
    <source>
        <dbReference type="ARBA" id="ARBA00005417"/>
    </source>
</evidence>
<dbReference type="GO" id="GO:0005524">
    <property type="term" value="F:ATP binding"/>
    <property type="evidence" value="ECO:0007669"/>
    <property type="project" value="UniProtKB-KW"/>
</dbReference>
<dbReference type="PROSITE" id="PS50893">
    <property type="entry name" value="ABC_TRANSPORTER_2"/>
    <property type="match status" value="1"/>
</dbReference>
<sequence>MAAIETAGLTKRYGDVTAVDDLELTVEEGEVFGFLGPNGAGKSTTIDLLLDFVRPTAGSATVLGYDAQAAPQKVSQRVGVLPEGFDVYPRLTGRRHVEFAIETTDADDDPDAILERVGLEPDARDRPAGEYSTGMRQRLATGIALVGDPDLLLMDEPASGLDPHGIRDLQTLVREEADAGTTVFFSSHILEHVEAVCDRVGVLVDGQLAAVDTIAGLRASVGTGATMELTLAGRVDRAAETVAALEGVTDVTTTGSTLECLVTHPRAKALTVTELEDAGMTVRDLRVEDASLESLYTTLTDEQAADVAAEALEDGSGSDTNAEHEPEAVG</sequence>
<gene>
    <name evidence="7" type="ORF">AArc1_0114</name>
</gene>
<evidence type="ECO:0000313" key="8">
    <source>
        <dbReference type="Proteomes" id="UP000258707"/>
    </source>
</evidence>
<evidence type="ECO:0000256" key="2">
    <source>
        <dbReference type="ARBA" id="ARBA00022448"/>
    </source>
</evidence>
<dbReference type="InterPro" id="IPR003593">
    <property type="entry name" value="AAA+_ATPase"/>
</dbReference>
<dbReference type="Pfam" id="PF00005">
    <property type="entry name" value="ABC_tran"/>
    <property type="match status" value="1"/>
</dbReference>
<dbReference type="RefSeq" id="WP_117362628.1">
    <property type="nucleotide sequence ID" value="NZ_CP024047.1"/>
</dbReference>
<dbReference type="Proteomes" id="UP000258707">
    <property type="component" value="Chromosome"/>
</dbReference>
<keyword evidence="4" id="KW-0067">ATP-binding</keyword>
<evidence type="ECO:0000256" key="3">
    <source>
        <dbReference type="ARBA" id="ARBA00022741"/>
    </source>
</evidence>
<keyword evidence="2" id="KW-0813">Transport</keyword>
<evidence type="ECO:0000256" key="5">
    <source>
        <dbReference type="SAM" id="MobiDB-lite"/>
    </source>
</evidence>
<dbReference type="SMART" id="SM00382">
    <property type="entry name" value="AAA"/>
    <property type="match status" value="1"/>
</dbReference>
<reference evidence="8" key="1">
    <citation type="submission" date="2017-10" db="EMBL/GenBank/DDBJ databases">
        <title>Phenotypic and genomic properties of facultatively anaerobic sulfur-reducing natronoarchaea from hypersaline soda lakes.</title>
        <authorList>
            <person name="Sorokin D.Y."/>
            <person name="Kublanov I.V."/>
            <person name="Roman P."/>
            <person name="Sinninghe Damste J.S."/>
            <person name="Golyshin P.N."/>
            <person name="Rojo D."/>
            <person name="Ciordia S."/>
            <person name="Mena Md.C."/>
            <person name="Ferrer M."/>
            <person name="Messina E."/>
            <person name="Smedile F."/>
            <person name="La Spada G."/>
            <person name="La Cono V."/>
            <person name="Yakimov M.M."/>
        </authorList>
    </citation>
    <scope>NUCLEOTIDE SEQUENCE [LARGE SCALE GENOMIC DNA]</scope>
    <source>
        <strain evidence="8">AArc1</strain>
    </source>
</reference>
<dbReference type="SUPFAM" id="SSF52540">
    <property type="entry name" value="P-loop containing nucleoside triphosphate hydrolases"/>
    <property type="match status" value="1"/>
</dbReference>
<name>A0A346PAC2_9EURY</name>
<dbReference type="EMBL" id="CP024047">
    <property type="protein sequence ID" value="AXR76467.1"/>
    <property type="molecule type" value="Genomic_DNA"/>
</dbReference>
<accession>A0A346PAC2</accession>
<dbReference type="Gene3D" id="3.40.50.300">
    <property type="entry name" value="P-loop containing nucleotide triphosphate hydrolases"/>
    <property type="match status" value="1"/>
</dbReference>
<evidence type="ECO:0000313" key="7">
    <source>
        <dbReference type="EMBL" id="AXR76467.1"/>
    </source>
</evidence>
<proteinExistence type="inferred from homology"/>
<dbReference type="PANTHER" id="PTHR43335">
    <property type="entry name" value="ABC TRANSPORTER, ATP-BINDING PROTEIN"/>
    <property type="match status" value="1"/>
</dbReference>
<comment type="similarity">
    <text evidence="1">Belongs to the ABC transporter superfamily.</text>
</comment>
<dbReference type="GeneID" id="37636932"/>
<dbReference type="CDD" id="cd03230">
    <property type="entry name" value="ABC_DR_subfamily_A"/>
    <property type="match status" value="1"/>
</dbReference>
<organism evidence="7 8">
    <name type="scientific">Natrarchaeobaculum sulfurireducens</name>
    <dbReference type="NCBI Taxonomy" id="2044521"/>
    <lineage>
        <taxon>Archaea</taxon>
        <taxon>Methanobacteriati</taxon>
        <taxon>Methanobacteriota</taxon>
        <taxon>Stenosarchaea group</taxon>
        <taxon>Halobacteria</taxon>
        <taxon>Halobacteriales</taxon>
        <taxon>Natrialbaceae</taxon>
        <taxon>Natrarchaeobaculum</taxon>
    </lineage>
</organism>
<protein>
    <submittedName>
        <fullName evidence="7">ABC-type multidrug transport system, ATPase component</fullName>
    </submittedName>
</protein>
<dbReference type="InterPro" id="IPR003439">
    <property type="entry name" value="ABC_transporter-like_ATP-bd"/>
</dbReference>
<feature type="region of interest" description="Disordered" evidence="5">
    <location>
        <begin position="311"/>
        <end position="330"/>
    </location>
</feature>
<dbReference type="PANTHER" id="PTHR43335:SF4">
    <property type="entry name" value="ABC TRANSPORTER, ATP-BINDING PROTEIN"/>
    <property type="match status" value="1"/>
</dbReference>
<dbReference type="GO" id="GO:0016887">
    <property type="term" value="F:ATP hydrolysis activity"/>
    <property type="evidence" value="ECO:0007669"/>
    <property type="project" value="InterPro"/>
</dbReference>
<keyword evidence="3" id="KW-0547">Nucleotide-binding</keyword>
<dbReference type="AlphaFoldDB" id="A0A346PAC2"/>
<dbReference type="InterPro" id="IPR027417">
    <property type="entry name" value="P-loop_NTPase"/>
</dbReference>
<dbReference type="KEGG" id="nan:AArc1_0114"/>
<evidence type="ECO:0000259" key="6">
    <source>
        <dbReference type="PROSITE" id="PS50893"/>
    </source>
</evidence>
<evidence type="ECO:0000256" key="4">
    <source>
        <dbReference type="ARBA" id="ARBA00022840"/>
    </source>
</evidence>
<feature type="domain" description="ABC transporter" evidence="6">
    <location>
        <begin position="4"/>
        <end position="230"/>
    </location>
</feature>